<dbReference type="InterPro" id="IPR051021">
    <property type="entry name" value="Mito_Ser/Thr_phosphatase"/>
</dbReference>
<dbReference type="CDD" id="cd07040">
    <property type="entry name" value="HP"/>
    <property type="match status" value="1"/>
</dbReference>
<evidence type="ECO:0000313" key="2">
    <source>
        <dbReference type="EMBL" id="SDT05724.1"/>
    </source>
</evidence>
<evidence type="ECO:0000313" key="3">
    <source>
        <dbReference type="Proteomes" id="UP000199700"/>
    </source>
</evidence>
<dbReference type="InterPro" id="IPR029033">
    <property type="entry name" value="His_PPase_superfam"/>
</dbReference>
<dbReference type="STRING" id="629680.SAMN04489751_3634"/>
<evidence type="ECO:0000256" key="1">
    <source>
        <dbReference type="ARBA" id="ARBA00022801"/>
    </source>
</evidence>
<dbReference type="PANTHER" id="PTHR20935:SF0">
    <property type="entry name" value="SERINE_THREONINE-PROTEIN PHOSPHATASE PGAM5, MITOCHONDRIAL"/>
    <property type="match status" value="1"/>
</dbReference>
<organism evidence="2 3">
    <name type="scientific">Brevibacterium sandarakinum</name>
    <dbReference type="NCBI Taxonomy" id="629680"/>
    <lineage>
        <taxon>Bacteria</taxon>
        <taxon>Bacillati</taxon>
        <taxon>Actinomycetota</taxon>
        <taxon>Actinomycetes</taxon>
        <taxon>Micrococcales</taxon>
        <taxon>Brevibacteriaceae</taxon>
        <taxon>Brevibacterium</taxon>
    </lineage>
</organism>
<dbReference type="PANTHER" id="PTHR20935">
    <property type="entry name" value="PHOSPHOGLYCERATE MUTASE-RELATED"/>
    <property type="match status" value="1"/>
</dbReference>
<dbReference type="Gene3D" id="3.40.50.1240">
    <property type="entry name" value="Phosphoglycerate mutase-like"/>
    <property type="match status" value="1"/>
</dbReference>
<dbReference type="RefSeq" id="WP_092107806.1">
    <property type="nucleotide sequence ID" value="NZ_LT629739.1"/>
</dbReference>
<proteinExistence type="predicted"/>
<sequence length="201" mass="21942">MVARTVCLVRHGAADAWGELTDEGREQSRLIGQRLGRLPIDVVWHSPLPRAVDSARTIAAQMPRVLVDEAAELVDHVPFVPEVEDLSPSWAGFFDGYDRSEADAGRRTADALAARFGIPNSKAQRPTHEVAVTHAYPIGWLVRDALGAPPDRWMSLAGVANTSLTVIELYEEEPTGVVMVNDMSHLPTELRWTGFPGGGQL</sequence>
<dbReference type="Pfam" id="PF00300">
    <property type="entry name" value="His_Phos_1"/>
    <property type="match status" value="1"/>
</dbReference>
<accession>A0A1H1X8V9</accession>
<keyword evidence="1" id="KW-0378">Hydrolase</keyword>
<dbReference type="EMBL" id="LT629739">
    <property type="protein sequence ID" value="SDT05724.1"/>
    <property type="molecule type" value="Genomic_DNA"/>
</dbReference>
<dbReference type="OrthoDB" id="9800841at2"/>
<dbReference type="AlphaFoldDB" id="A0A1H1X8V9"/>
<dbReference type="InterPro" id="IPR013078">
    <property type="entry name" value="His_Pase_superF_clade-1"/>
</dbReference>
<keyword evidence="3" id="KW-1185">Reference proteome</keyword>
<name>A0A1H1X8V9_BRESA</name>
<dbReference type="GO" id="GO:0016787">
    <property type="term" value="F:hydrolase activity"/>
    <property type="evidence" value="ECO:0007669"/>
    <property type="project" value="UniProtKB-KW"/>
</dbReference>
<protein>
    <submittedName>
        <fullName evidence="2">Probable phosphoglycerate mutase</fullName>
    </submittedName>
</protein>
<reference evidence="2" key="1">
    <citation type="submission" date="2016-10" db="EMBL/GenBank/DDBJ databases">
        <authorList>
            <person name="Varghese N."/>
            <person name="Submissions S."/>
        </authorList>
    </citation>
    <scope>NUCLEOTIDE SEQUENCE [LARGE SCALE GENOMIC DNA]</scope>
    <source>
        <strain evidence="2">DSM 22082</strain>
    </source>
</reference>
<dbReference type="Proteomes" id="UP000199700">
    <property type="component" value="Chromosome"/>
</dbReference>
<gene>
    <name evidence="2" type="ORF">SAMN04489751_3634</name>
</gene>
<dbReference type="SUPFAM" id="SSF53254">
    <property type="entry name" value="Phosphoglycerate mutase-like"/>
    <property type="match status" value="1"/>
</dbReference>